<dbReference type="PATRIC" id="fig|1292037.4.peg.2590"/>
<dbReference type="Proteomes" id="UP000014139">
    <property type="component" value="Unassembled WGS sequence"/>
</dbReference>
<feature type="domain" description="DUS-like FMN-binding" evidence="1">
    <location>
        <begin position="2"/>
        <end position="64"/>
    </location>
</feature>
<comment type="caution">
    <text evidence="2">The sequence shown here is derived from an EMBL/GenBank/DDBJ whole genome shotgun (WGS) entry which is preliminary data.</text>
</comment>
<evidence type="ECO:0000313" key="3">
    <source>
        <dbReference type="Proteomes" id="UP000014139"/>
    </source>
</evidence>
<reference evidence="2 3" key="1">
    <citation type="submission" date="2013-02" db="EMBL/GenBank/DDBJ databases">
        <title>Draft genome sequence of Amycolatopsis vancoresmycina strain DSM 44592T.</title>
        <authorList>
            <person name="Kumar S."/>
            <person name="Kaur N."/>
            <person name="Kaur C."/>
            <person name="Raghava G.P.S."/>
            <person name="Mayilraj S."/>
        </authorList>
    </citation>
    <scope>NUCLEOTIDE SEQUENCE [LARGE SCALE GENOMIC DNA]</scope>
    <source>
        <strain evidence="2 3">DSM 44592</strain>
    </source>
</reference>
<organism evidence="2 3">
    <name type="scientific">Amycolatopsis vancoresmycina DSM 44592</name>
    <dbReference type="NCBI Taxonomy" id="1292037"/>
    <lineage>
        <taxon>Bacteria</taxon>
        <taxon>Bacillati</taxon>
        <taxon>Actinomycetota</taxon>
        <taxon>Actinomycetes</taxon>
        <taxon>Pseudonocardiales</taxon>
        <taxon>Pseudonocardiaceae</taxon>
        <taxon>Amycolatopsis</taxon>
    </lineage>
</organism>
<dbReference type="Gene3D" id="3.20.20.70">
    <property type="entry name" value="Aldolase class I"/>
    <property type="match status" value="1"/>
</dbReference>
<evidence type="ECO:0000313" key="2">
    <source>
        <dbReference type="EMBL" id="EOD68006.1"/>
    </source>
</evidence>
<proteinExistence type="predicted"/>
<dbReference type="eggNOG" id="COG0042">
    <property type="taxonomic scope" value="Bacteria"/>
</dbReference>
<dbReference type="SUPFAM" id="SSF51395">
    <property type="entry name" value="FMN-linked oxidoreductases"/>
    <property type="match status" value="1"/>
</dbReference>
<keyword evidence="3" id="KW-1185">Reference proteome</keyword>
<dbReference type="InterPro" id="IPR013785">
    <property type="entry name" value="Aldolase_TIM"/>
</dbReference>
<dbReference type="AlphaFoldDB" id="R1I697"/>
<dbReference type="InterPro" id="IPR035587">
    <property type="entry name" value="DUS-like_FMN-bd"/>
</dbReference>
<protein>
    <submittedName>
        <fullName evidence="2">Dihydrouridine synthase</fullName>
    </submittedName>
</protein>
<sequence length="69" mass="7757">MCEMITARAVVEWHPLTMQMMTFRATEKPRSVQLHSVDPKTMAEAVRIIVGEGLADHVDSNFGCRMSAH</sequence>
<dbReference type="EMBL" id="AOUO01000182">
    <property type="protein sequence ID" value="EOD68006.1"/>
    <property type="molecule type" value="Genomic_DNA"/>
</dbReference>
<dbReference type="Pfam" id="PF01207">
    <property type="entry name" value="Dus"/>
    <property type="match status" value="1"/>
</dbReference>
<accession>R1I697</accession>
<gene>
    <name evidence="2" type="ORF">H480_13568</name>
</gene>
<name>R1I697_9PSEU</name>
<evidence type="ECO:0000259" key="1">
    <source>
        <dbReference type="Pfam" id="PF01207"/>
    </source>
</evidence>